<accession>A0A6N9TVS9</accession>
<keyword evidence="1" id="KW-0812">Transmembrane</keyword>
<name>A0A6N9TVS9_DISTH</name>
<keyword evidence="1" id="KW-1133">Transmembrane helix</keyword>
<protein>
    <recommendedName>
        <fullName evidence="4">QueT transporter family protein</fullName>
    </recommendedName>
</protein>
<evidence type="ECO:0000313" key="2">
    <source>
        <dbReference type="EMBL" id="NDY43527.1"/>
    </source>
</evidence>
<evidence type="ECO:0008006" key="4">
    <source>
        <dbReference type="Google" id="ProtNLM"/>
    </source>
</evidence>
<reference evidence="2 3" key="1">
    <citation type="submission" date="2020-02" db="EMBL/GenBank/DDBJ databases">
        <title>Comparative genomics of sulfur disproportionating microorganisms.</title>
        <authorList>
            <person name="Ward L.M."/>
            <person name="Bertran E."/>
            <person name="Johnston D.T."/>
        </authorList>
    </citation>
    <scope>NUCLEOTIDE SEQUENCE [LARGE SCALE GENOMIC DNA]</scope>
    <source>
        <strain evidence="2 3">DSM 100025</strain>
    </source>
</reference>
<dbReference type="Proteomes" id="UP000469346">
    <property type="component" value="Unassembled WGS sequence"/>
</dbReference>
<organism evidence="2 3">
    <name type="scientific">Dissulfurirhabdus thermomarina</name>
    <dbReference type="NCBI Taxonomy" id="1765737"/>
    <lineage>
        <taxon>Bacteria</taxon>
        <taxon>Deltaproteobacteria</taxon>
        <taxon>Dissulfurirhabdaceae</taxon>
        <taxon>Dissulfurirhabdus</taxon>
    </lineage>
</organism>
<evidence type="ECO:0000256" key="1">
    <source>
        <dbReference type="SAM" id="Phobius"/>
    </source>
</evidence>
<keyword evidence="3" id="KW-1185">Reference proteome</keyword>
<proteinExistence type="predicted"/>
<evidence type="ECO:0000313" key="3">
    <source>
        <dbReference type="Proteomes" id="UP000469346"/>
    </source>
</evidence>
<feature type="transmembrane region" description="Helical" evidence="1">
    <location>
        <begin position="51"/>
        <end position="84"/>
    </location>
</feature>
<feature type="transmembrane region" description="Helical" evidence="1">
    <location>
        <begin position="123"/>
        <end position="145"/>
    </location>
</feature>
<dbReference type="RefSeq" id="WP_163299845.1">
    <property type="nucleotide sequence ID" value="NZ_JAAGRR010000198.1"/>
</dbReference>
<comment type="caution">
    <text evidence="2">The sequence shown here is derived from an EMBL/GenBank/DDBJ whole genome shotgun (WGS) entry which is preliminary data.</text>
</comment>
<sequence>MRDVFFILAAGFVLLVLETALGRVFQAGMIRLDGVVPMVIWHGLRRPLPAGLIPVLALALLAGVFSNVATGLFFVAYAAGYLLVRYLQGQVLCPAAWQQALLAGFVGLAVALVLFAGDGVTDLFWPWGVGQAVVWGVTAPAWFWLFDRAESWLPEPEA</sequence>
<dbReference type="AlphaFoldDB" id="A0A6N9TVS9"/>
<feature type="transmembrane region" description="Helical" evidence="1">
    <location>
        <begin position="96"/>
        <end position="117"/>
    </location>
</feature>
<dbReference type="EMBL" id="JAAGRR010000198">
    <property type="protein sequence ID" value="NDY43527.1"/>
    <property type="molecule type" value="Genomic_DNA"/>
</dbReference>
<keyword evidence="1" id="KW-0472">Membrane</keyword>
<gene>
    <name evidence="2" type="ORF">G3N55_11845</name>
</gene>